<feature type="domain" description="Methanolan biosynthesis EpsI" evidence="1">
    <location>
        <begin position="20"/>
        <end position="140"/>
    </location>
</feature>
<name>A0A518ALQ8_9BACT</name>
<evidence type="ECO:0000313" key="3">
    <source>
        <dbReference type="Proteomes" id="UP000315750"/>
    </source>
</evidence>
<sequence>MPNTQPGQNMMLRWGALALAVLLLLSGGVIYGGYSHRWGPGPDLEAAANQLATMPETVGDWILVEETPLPTYATDMLQCAGHINRKYVNKTDGSEIAVAITVGPPGPIAVHTPEICFSSRAYEIQAPRKVVTIDSGGVIQDRFWQVDFTTRNLMASGLRVMYAWSDGEAWKASESPRFDFAASSMLYKLQIASSVSPTSTQVDEGPATDFLRQLVRSNWDLYQQSSAH</sequence>
<dbReference type="Proteomes" id="UP000315750">
    <property type="component" value="Chromosome"/>
</dbReference>
<evidence type="ECO:0000313" key="2">
    <source>
        <dbReference type="EMBL" id="QDU55670.1"/>
    </source>
</evidence>
<dbReference type="Pfam" id="PF11984">
    <property type="entry name" value="DUF3485"/>
    <property type="match status" value="1"/>
</dbReference>
<organism evidence="2 3">
    <name type="scientific">Aeoliella mucimassa</name>
    <dbReference type="NCBI Taxonomy" id="2527972"/>
    <lineage>
        <taxon>Bacteria</taxon>
        <taxon>Pseudomonadati</taxon>
        <taxon>Planctomycetota</taxon>
        <taxon>Planctomycetia</taxon>
        <taxon>Pirellulales</taxon>
        <taxon>Lacipirellulaceae</taxon>
        <taxon>Aeoliella</taxon>
    </lineage>
</organism>
<dbReference type="KEGG" id="amuc:Pan181_18630"/>
<proteinExistence type="predicted"/>
<reference evidence="2 3" key="1">
    <citation type="submission" date="2019-02" db="EMBL/GenBank/DDBJ databases">
        <title>Deep-cultivation of Planctomycetes and their phenomic and genomic characterization uncovers novel biology.</title>
        <authorList>
            <person name="Wiegand S."/>
            <person name="Jogler M."/>
            <person name="Boedeker C."/>
            <person name="Pinto D."/>
            <person name="Vollmers J."/>
            <person name="Rivas-Marin E."/>
            <person name="Kohn T."/>
            <person name="Peeters S.H."/>
            <person name="Heuer A."/>
            <person name="Rast P."/>
            <person name="Oberbeckmann S."/>
            <person name="Bunk B."/>
            <person name="Jeske O."/>
            <person name="Meyerdierks A."/>
            <person name="Storesund J.E."/>
            <person name="Kallscheuer N."/>
            <person name="Luecker S."/>
            <person name="Lage O.M."/>
            <person name="Pohl T."/>
            <person name="Merkel B.J."/>
            <person name="Hornburger P."/>
            <person name="Mueller R.-W."/>
            <person name="Bruemmer F."/>
            <person name="Labrenz M."/>
            <person name="Spormann A.M."/>
            <person name="Op den Camp H."/>
            <person name="Overmann J."/>
            <person name="Amann R."/>
            <person name="Jetten M.S.M."/>
            <person name="Mascher T."/>
            <person name="Medema M.H."/>
            <person name="Devos D.P."/>
            <person name="Kaster A.-K."/>
            <person name="Ovreas L."/>
            <person name="Rohde M."/>
            <person name="Galperin M.Y."/>
            <person name="Jogler C."/>
        </authorList>
    </citation>
    <scope>NUCLEOTIDE SEQUENCE [LARGE SCALE GENOMIC DNA]</scope>
    <source>
        <strain evidence="2 3">Pan181</strain>
    </source>
</reference>
<dbReference type="InterPro" id="IPR014263">
    <property type="entry name" value="Methanolan_biosynth_EpsI"/>
</dbReference>
<dbReference type="EMBL" id="CP036278">
    <property type="protein sequence ID" value="QDU55670.1"/>
    <property type="molecule type" value="Genomic_DNA"/>
</dbReference>
<protein>
    <recommendedName>
        <fullName evidence="1">Methanolan biosynthesis EpsI domain-containing protein</fullName>
    </recommendedName>
</protein>
<keyword evidence="3" id="KW-1185">Reference proteome</keyword>
<gene>
    <name evidence="2" type="ORF">Pan181_18630</name>
</gene>
<dbReference type="AlphaFoldDB" id="A0A518ALQ8"/>
<dbReference type="OrthoDB" id="288208at2"/>
<accession>A0A518ALQ8</accession>
<evidence type="ECO:0000259" key="1">
    <source>
        <dbReference type="Pfam" id="PF11984"/>
    </source>
</evidence>
<dbReference type="RefSeq" id="WP_145246499.1">
    <property type="nucleotide sequence ID" value="NZ_CP036278.1"/>
</dbReference>